<dbReference type="AlphaFoldDB" id="A0A499VK55"/>
<dbReference type="EMBL" id="AP019621">
    <property type="protein sequence ID" value="BBJ48536.1"/>
    <property type="molecule type" value="Genomic_DNA"/>
</dbReference>
<organism evidence="1">
    <name type="scientific">Streptomyces avermitilis</name>
    <dbReference type="NCBI Taxonomy" id="33903"/>
    <lineage>
        <taxon>Bacteria</taxon>
        <taxon>Bacillati</taxon>
        <taxon>Actinomycetota</taxon>
        <taxon>Actinomycetes</taxon>
        <taxon>Kitasatosporales</taxon>
        <taxon>Streptomycetaceae</taxon>
        <taxon>Streptomyces</taxon>
    </lineage>
</organism>
<sequence>MLAELDKLESALSALDKTDSASERVTLRLKSLMLRWNAPQHPTAESADDDEKFTSATEAEIFKFIDNDLGLS</sequence>
<dbReference type="Gene3D" id="1.20.5.1140">
    <property type="entry name" value="Docking domain of the erythromycin polyketide synthase (DEBS)"/>
    <property type="match status" value="1"/>
</dbReference>
<proteinExistence type="predicted"/>
<gene>
    <name evidence="1" type="ORF">SAVMC3_11650</name>
</gene>
<reference evidence="1" key="1">
    <citation type="submission" date="2019-04" db="EMBL/GenBank/DDBJ databases">
        <title>Draft genome sequences of Streptomyces avermitilis MC3.</title>
        <authorList>
            <person name="Komaki H."/>
            <person name="Tamura T."/>
            <person name="Hosoyama A."/>
        </authorList>
    </citation>
    <scope>NUCLEOTIDE SEQUENCE</scope>
    <source>
        <strain evidence="1">MC3</strain>
    </source>
</reference>
<protein>
    <submittedName>
        <fullName evidence="1">Uncharacterized protein</fullName>
    </submittedName>
</protein>
<name>A0A499VK55_STRAX</name>
<evidence type="ECO:0000313" key="1">
    <source>
        <dbReference type="EMBL" id="BBJ48536.1"/>
    </source>
</evidence>
<accession>A0A499VK55</accession>